<dbReference type="HOGENOM" id="CLU_802745_0_0_1"/>
<proteinExistence type="predicted"/>
<dbReference type="SMART" id="SM00382">
    <property type="entry name" value="AAA"/>
    <property type="match status" value="1"/>
</dbReference>
<evidence type="ECO:0000259" key="8">
    <source>
        <dbReference type="PROSITE" id="PS50893"/>
    </source>
</evidence>
<keyword evidence="2 7" id="KW-0812">Transmembrane</keyword>
<dbReference type="STRING" id="2903.R1BWJ1"/>
<keyword evidence="10" id="KW-1185">Reference proteome</keyword>
<dbReference type="KEGG" id="ehx:EMIHUDRAFT_212133"/>
<dbReference type="InterPro" id="IPR003439">
    <property type="entry name" value="ABC_transporter-like_ATP-bd"/>
</dbReference>
<evidence type="ECO:0000256" key="4">
    <source>
        <dbReference type="ARBA" id="ARBA00022840"/>
    </source>
</evidence>
<keyword evidence="4" id="KW-0067">ATP-binding</keyword>
<keyword evidence="3" id="KW-0547">Nucleotide-binding</keyword>
<dbReference type="GeneID" id="17260319"/>
<dbReference type="GO" id="GO:0005886">
    <property type="term" value="C:plasma membrane"/>
    <property type="evidence" value="ECO:0007669"/>
    <property type="project" value="TreeGrafter"/>
</dbReference>
<feature type="transmembrane region" description="Helical" evidence="7">
    <location>
        <begin position="17"/>
        <end position="38"/>
    </location>
</feature>
<organism evidence="9 10">
    <name type="scientific">Emiliania huxleyi (strain CCMP1516)</name>
    <dbReference type="NCBI Taxonomy" id="280463"/>
    <lineage>
        <taxon>Eukaryota</taxon>
        <taxon>Haptista</taxon>
        <taxon>Haptophyta</taxon>
        <taxon>Prymnesiophyceae</taxon>
        <taxon>Isochrysidales</taxon>
        <taxon>Noelaerhabdaceae</taxon>
        <taxon>Emiliania</taxon>
    </lineage>
</organism>
<dbReference type="GO" id="GO:0042626">
    <property type="term" value="F:ATPase-coupled transmembrane transporter activity"/>
    <property type="evidence" value="ECO:0007669"/>
    <property type="project" value="TreeGrafter"/>
</dbReference>
<keyword evidence="5 7" id="KW-1133">Transmembrane helix</keyword>
<evidence type="ECO:0000313" key="9">
    <source>
        <dbReference type="EnsemblProtists" id="EOD14122"/>
    </source>
</evidence>
<dbReference type="PaxDb" id="2903-EOD14122"/>
<dbReference type="InterPro" id="IPR036640">
    <property type="entry name" value="ABC1_TM_sf"/>
</dbReference>
<reference evidence="9" key="2">
    <citation type="submission" date="2024-10" db="UniProtKB">
        <authorList>
            <consortium name="EnsemblProtists"/>
        </authorList>
    </citation>
    <scope>IDENTIFICATION</scope>
</reference>
<evidence type="ECO:0000256" key="7">
    <source>
        <dbReference type="SAM" id="Phobius"/>
    </source>
</evidence>
<comment type="subcellular location">
    <subcellularLocation>
        <location evidence="1">Membrane</location>
        <topology evidence="1">Multi-pass membrane protein</topology>
    </subcellularLocation>
</comment>
<dbReference type="RefSeq" id="XP_005766551.1">
    <property type="nucleotide sequence ID" value="XM_005766494.1"/>
</dbReference>
<dbReference type="GO" id="GO:0005524">
    <property type="term" value="F:ATP binding"/>
    <property type="evidence" value="ECO:0007669"/>
    <property type="project" value="UniProtKB-KW"/>
</dbReference>
<dbReference type="SUPFAM" id="SSF52540">
    <property type="entry name" value="P-loop containing nucleoside triphosphate hydrolases"/>
    <property type="match status" value="1"/>
</dbReference>
<dbReference type="PROSITE" id="PS50893">
    <property type="entry name" value="ABC_TRANSPORTER_2"/>
    <property type="match status" value="1"/>
</dbReference>
<dbReference type="GO" id="GO:0016887">
    <property type="term" value="F:ATP hydrolysis activity"/>
    <property type="evidence" value="ECO:0007669"/>
    <property type="project" value="InterPro"/>
</dbReference>
<dbReference type="EnsemblProtists" id="EOD14122">
    <property type="protein sequence ID" value="EOD14122"/>
    <property type="gene ID" value="EMIHUDRAFT_212133"/>
</dbReference>
<name>A0A0D3IS87_EMIH1</name>
<evidence type="ECO:0000256" key="1">
    <source>
        <dbReference type="ARBA" id="ARBA00004141"/>
    </source>
</evidence>
<sequence>MKPSADLNLPTAMCRNWAIAFVTGFAKGLIIMIFGAIFECGACELRPGAIFEFGMWRVRTSDAALPGAPEASSDPHECAGSLDLSGSDAATDASKASAAAAAYFKRVDRPSLLDPTSDKGGTLPSVTGAIEVVDVVFAYPTRPDFTICHGYSLSIGAGQTVALCGPPGSGKSTLVALLERFYDPQGGAITLDGVDIRTLNLRWLRSQLGLVGQEPVLFEGTVAENIGYGKEGASQDEIEEAARAANAHGFVMDSLPDGYATQPAVLLLDEATSALDNESERVVQAALDSIVSQHKRTTVTIAHRLSTIKNADKIAVLRKGAVIEQGTHEELLELGGTYLALWEAQQ</sequence>
<dbReference type="PANTHER" id="PTHR24222">
    <property type="entry name" value="ABC TRANSPORTER B FAMILY"/>
    <property type="match status" value="1"/>
</dbReference>
<keyword evidence="6 7" id="KW-0472">Membrane</keyword>
<dbReference type="Gene3D" id="3.40.50.300">
    <property type="entry name" value="P-loop containing nucleotide triphosphate hydrolases"/>
    <property type="match status" value="2"/>
</dbReference>
<dbReference type="InterPro" id="IPR003593">
    <property type="entry name" value="AAA+_ATPase"/>
</dbReference>
<evidence type="ECO:0000256" key="2">
    <source>
        <dbReference type="ARBA" id="ARBA00022692"/>
    </source>
</evidence>
<dbReference type="eggNOG" id="KOG0055">
    <property type="taxonomic scope" value="Eukaryota"/>
</dbReference>
<dbReference type="Gene3D" id="1.20.1560.10">
    <property type="entry name" value="ABC transporter type 1, transmembrane domain"/>
    <property type="match status" value="1"/>
</dbReference>
<dbReference type="InterPro" id="IPR039421">
    <property type="entry name" value="Type_1_exporter"/>
</dbReference>
<reference evidence="10" key="1">
    <citation type="journal article" date="2013" name="Nature">
        <title>Pan genome of the phytoplankton Emiliania underpins its global distribution.</title>
        <authorList>
            <person name="Read B.A."/>
            <person name="Kegel J."/>
            <person name="Klute M.J."/>
            <person name="Kuo A."/>
            <person name="Lefebvre S.C."/>
            <person name="Maumus F."/>
            <person name="Mayer C."/>
            <person name="Miller J."/>
            <person name="Monier A."/>
            <person name="Salamov A."/>
            <person name="Young J."/>
            <person name="Aguilar M."/>
            <person name="Claverie J.M."/>
            <person name="Frickenhaus S."/>
            <person name="Gonzalez K."/>
            <person name="Herman E.K."/>
            <person name="Lin Y.C."/>
            <person name="Napier J."/>
            <person name="Ogata H."/>
            <person name="Sarno A.F."/>
            <person name="Shmutz J."/>
            <person name="Schroeder D."/>
            <person name="de Vargas C."/>
            <person name="Verret F."/>
            <person name="von Dassow P."/>
            <person name="Valentin K."/>
            <person name="Van de Peer Y."/>
            <person name="Wheeler G."/>
            <person name="Dacks J.B."/>
            <person name="Delwiche C.F."/>
            <person name="Dyhrman S.T."/>
            <person name="Glockner G."/>
            <person name="John U."/>
            <person name="Richards T."/>
            <person name="Worden A.Z."/>
            <person name="Zhang X."/>
            <person name="Grigoriev I.V."/>
            <person name="Allen A.E."/>
            <person name="Bidle K."/>
            <person name="Borodovsky M."/>
            <person name="Bowler C."/>
            <person name="Brownlee C."/>
            <person name="Cock J.M."/>
            <person name="Elias M."/>
            <person name="Gladyshev V.N."/>
            <person name="Groth M."/>
            <person name="Guda C."/>
            <person name="Hadaegh A."/>
            <person name="Iglesias-Rodriguez M.D."/>
            <person name="Jenkins J."/>
            <person name="Jones B.M."/>
            <person name="Lawson T."/>
            <person name="Leese F."/>
            <person name="Lindquist E."/>
            <person name="Lobanov A."/>
            <person name="Lomsadze A."/>
            <person name="Malik S.B."/>
            <person name="Marsh M.E."/>
            <person name="Mackinder L."/>
            <person name="Mock T."/>
            <person name="Mueller-Roeber B."/>
            <person name="Pagarete A."/>
            <person name="Parker M."/>
            <person name="Probert I."/>
            <person name="Quesneville H."/>
            <person name="Raines C."/>
            <person name="Rensing S.A."/>
            <person name="Riano-Pachon D.M."/>
            <person name="Richier S."/>
            <person name="Rokitta S."/>
            <person name="Shiraiwa Y."/>
            <person name="Soanes D.M."/>
            <person name="van der Giezen M."/>
            <person name="Wahlund T.M."/>
            <person name="Williams B."/>
            <person name="Wilson W."/>
            <person name="Wolfe G."/>
            <person name="Wurch L.L."/>
        </authorList>
    </citation>
    <scope>NUCLEOTIDE SEQUENCE</scope>
</reference>
<dbReference type="AlphaFoldDB" id="A0A0D3IS87"/>
<evidence type="ECO:0000256" key="6">
    <source>
        <dbReference type="ARBA" id="ARBA00023136"/>
    </source>
</evidence>
<accession>A0A0D3IS87</accession>
<feature type="domain" description="ABC transporter" evidence="8">
    <location>
        <begin position="130"/>
        <end position="344"/>
    </location>
</feature>
<dbReference type="Proteomes" id="UP000013827">
    <property type="component" value="Unassembled WGS sequence"/>
</dbReference>
<dbReference type="Pfam" id="PF00005">
    <property type="entry name" value="ABC_tran"/>
    <property type="match status" value="1"/>
</dbReference>
<evidence type="ECO:0000256" key="5">
    <source>
        <dbReference type="ARBA" id="ARBA00022989"/>
    </source>
</evidence>
<dbReference type="PANTHER" id="PTHR24222:SF76">
    <property type="entry name" value="MYCOBACTIN IMPORT ATP-BINDING_PERMEASE PROTEIN IRTB"/>
    <property type="match status" value="1"/>
</dbReference>
<protein>
    <recommendedName>
        <fullName evidence="8">ABC transporter domain-containing protein</fullName>
    </recommendedName>
</protein>
<dbReference type="InterPro" id="IPR027417">
    <property type="entry name" value="P-loop_NTPase"/>
</dbReference>
<dbReference type="OMA" id="HEFITNT"/>
<evidence type="ECO:0000256" key="3">
    <source>
        <dbReference type="ARBA" id="ARBA00022741"/>
    </source>
</evidence>
<evidence type="ECO:0000313" key="10">
    <source>
        <dbReference type="Proteomes" id="UP000013827"/>
    </source>
</evidence>